<feature type="compositionally biased region" description="Low complexity" evidence="1">
    <location>
        <begin position="427"/>
        <end position="439"/>
    </location>
</feature>
<feature type="region of interest" description="Disordered" evidence="1">
    <location>
        <begin position="302"/>
        <end position="332"/>
    </location>
</feature>
<reference evidence="2 3" key="1">
    <citation type="journal article" date="2016" name="BMC Genomics">
        <title>Comparative genomics reveals Cyclospora cayetanensis possesses coccidia-like metabolism and invasion components but unique surface antigens.</title>
        <authorList>
            <person name="Liu S."/>
            <person name="Wang L."/>
            <person name="Zheng H."/>
            <person name="Xu Z."/>
            <person name="Roellig D.M."/>
            <person name="Li N."/>
            <person name="Frace M.A."/>
            <person name="Tang K."/>
            <person name="Arrowood M.J."/>
            <person name="Moss D.M."/>
            <person name="Zhang L."/>
            <person name="Feng Y."/>
            <person name="Xiao L."/>
        </authorList>
    </citation>
    <scope>NUCLEOTIDE SEQUENCE [LARGE SCALE GENOMIC DNA]</scope>
    <source>
        <strain evidence="2 3">CHN_HEN01</strain>
    </source>
</reference>
<keyword evidence="3" id="KW-1185">Reference proteome</keyword>
<organism evidence="2 3">
    <name type="scientific">Cyclospora cayetanensis</name>
    <dbReference type="NCBI Taxonomy" id="88456"/>
    <lineage>
        <taxon>Eukaryota</taxon>
        <taxon>Sar</taxon>
        <taxon>Alveolata</taxon>
        <taxon>Apicomplexa</taxon>
        <taxon>Conoidasida</taxon>
        <taxon>Coccidia</taxon>
        <taxon>Eucoccidiorida</taxon>
        <taxon>Eimeriorina</taxon>
        <taxon>Eimeriidae</taxon>
        <taxon>Cyclospora</taxon>
    </lineage>
</organism>
<dbReference type="EMBL" id="JROU02000284">
    <property type="protein sequence ID" value="OEH79772.1"/>
    <property type="molecule type" value="Genomic_DNA"/>
</dbReference>
<feature type="region of interest" description="Disordered" evidence="1">
    <location>
        <begin position="423"/>
        <end position="472"/>
    </location>
</feature>
<feature type="compositionally biased region" description="Basic residues" evidence="1">
    <location>
        <begin position="462"/>
        <end position="472"/>
    </location>
</feature>
<name>A0A1D3D8K0_9EIME</name>
<accession>A0A1D3D8K0</accession>
<evidence type="ECO:0000256" key="1">
    <source>
        <dbReference type="SAM" id="MobiDB-lite"/>
    </source>
</evidence>
<dbReference type="AlphaFoldDB" id="A0A1D3D8K0"/>
<evidence type="ECO:0000313" key="2">
    <source>
        <dbReference type="EMBL" id="OEH79772.1"/>
    </source>
</evidence>
<feature type="compositionally biased region" description="Low complexity" evidence="1">
    <location>
        <begin position="143"/>
        <end position="156"/>
    </location>
</feature>
<feature type="region of interest" description="Disordered" evidence="1">
    <location>
        <begin position="105"/>
        <end position="163"/>
    </location>
</feature>
<feature type="region of interest" description="Disordered" evidence="1">
    <location>
        <begin position="254"/>
        <end position="290"/>
    </location>
</feature>
<dbReference type="InParanoid" id="A0A1D3D8K0"/>
<sequence>MEDADMPQLLLRTPAEPGETPASQELGLLLNANRGDEGLQDLVLHTNEPAPTLQRLWTNNSAKQQTDDLQQRHQQGNMHAHLQEQEALHSLLRLFFTQREVATPTMSPLGRASGSTSESRSISKVNARLACSQQPRETGGGQVSSSLLSYHQQSHLQHQRPSRELHYPLEEYGLHETEMFSGNSEGVEYCGRPFLSAAPPSHFLLPTSDQPCMQDTMKHSSERSVAQLPDGLREMQNWALIPPEFLGENPDRCFQHHEQKPPHQQLMPQDPTPQQQALLDGQQHERHQQRPAYQGFQQYEVETQQEEQQHTAICGTEESKKSPPQHGEPLHVPGLATVSLVGGSCGAVARAEPNQNLHQQIQQDLHLDSPLQSQLSALKPSSPQELLFRALISPGVEVHAGRPEGRFSPFSCSLAKTTPLQEDHLQQEAPHQPQQEPHLSVPCRQEHQQQQNESQLAVRNSQMRRMHTLNAP</sequence>
<protein>
    <submittedName>
        <fullName evidence="2">Uncharacterized protein</fullName>
    </submittedName>
</protein>
<evidence type="ECO:0000313" key="3">
    <source>
        <dbReference type="Proteomes" id="UP000095192"/>
    </source>
</evidence>
<feature type="region of interest" description="Disordered" evidence="1">
    <location>
        <begin position="1"/>
        <end position="23"/>
    </location>
</feature>
<comment type="caution">
    <text evidence="2">The sequence shown here is derived from an EMBL/GenBank/DDBJ whole genome shotgun (WGS) entry which is preliminary data.</text>
</comment>
<dbReference type="VEuPathDB" id="ToxoDB:LOC34617686"/>
<feature type="compositionally biased region" description="Polar residues" evidence="1">
    <location>
        <begin position="113"/>
        <end position="124"/>
    </location>
</feature>
<dbReference type="Proteomes" id="UP000095192">
    <property type="component" value="Unassembled WGS sequence"/>
</dbReference>
<proteinExistence type="predicted"/>
<gene>
    <name evidence="2" type="ORF">cyc_00513</name>
</gene>
<dbReference type="VEuPathDB" id="ToxoDB:cyc_00513"/>